<dbReference type="CDD" id="cd00093">
    <property type="entry name" value="HTH_XRE"/>
    <property type="match status" value="1"/>
</dbReference>
<dbReference type="PROSITE" id="PS50943">
    <property type="entry name" value="HTH_CROC1"/>
    <property type="match status" value="1"/>
</dbReference>
<organism evidence="5">
    <name type="scientific">Lygus hesperus</name>
    <name type="common">Western plant bug</name>
    <dbReference type="NCBI Taxonomy" id="30085"/>
    <lineage>
        <taxon>Eukaryota</taxon>
        <taxon>Metazoa</taxon>
        <taxon>Ecdysozoa</taxon>
        <taxon>Arthropoda</taxon>
        <taxon>Hexapoda</taxon>
        <taxon>Insecta</taxon>
        <taxon>Pterygota</taxon>
        <taxon>Neoptera</taxon>
        <taxon>Paraneoptera</taxon>
        <taxon>Hemiptera</taxon>
        <taxon>Heteroptera</taxon>
        <taxon>Panheteroptera</taxon>
        <taxon>Cimicomorpha</taxon>
        <taxon>Miridae</taxon>
        <taxon>Mirini</taxon>
        <taxon>Lygus</taxon>
    </lineage>
</organism>
<dbReference type="Gene3D" id="1.10.260.40">
    <property type="entry name" value="lambda repressor-like DNA-binding domains"/>
    <property type="match status" value="1"/>
</dbReference>
<feature type="domain" description="HTH cro/C1-type" evidence="2">
    <location>
        <begin position="71"/>
        <end position="125"/>
    </location>
</feature>
<dbReference type="PANTHER" id="PTHR10245:SF15">
    <property type="entry name" value="ENDOTHELIAL DIFFERENTIATION-RELATED FACTOR 1"/>
    <property type="match status" value="1"/>
</dbReference>
<evidence type="ECO:0000256" key="1">
    <source>
        <dbReference type="ARBA" id="ARBA00023125"/>
    </source>
</evidence>
<dbReference type="GO" id="GO:0005634">
    <property type="term" value="C:nucleus"/>
    <property type="evidence" value="ECO:0007669"/>
    <property type="project" value="TreeGrafter"/>
</dbReference>
<evidence type="ECO:0000259" key="2">
    <source>
        <dbReference type="PROSITE" id="PS50943"/>
    </source>
</evidence>
<evidence type="ECO:0000313" key="5">
    <source>
        <dbReference type="EMBL" id="JAQ10974.1"/>
    </source>
</evidence>
<dbReference type="Pfam" id="PF01381">
    <property type="entry name" value="HTH_3"/>
    <property type="match status" value="1"/>
</dbReference>
<dbReference type="EMBL" id="GDHC01020499">
    <property type="protein sequence ID" value="JAP98129.1"/>
    <property type="molecule type" value="Transcribed_RNA"/>
</dbReference>
<evidence type="ECO:0000313" key="4">
    <source>
        <dbReference type="EMBL" id="JAQ02490.1"/>
    </source>
</evidence>
<sequence length="135" mass="15139">KSKKAKMDLPHQNWEPQVLRKTHEPQQAKVARAPTQNKNVQFAKKMNRVEAQVEAGSFELDNLGVNFKLALLKARTAKNWSQKELAEKINVKVAVITEYEQGKGTPDPAIISKLNRVLGVKLPKPKKPKVAPPTQ</sequence>
<dbReference type="SUPFAM" id="SSF47413">
    <property type="entry name" value="lambda repressor-like DNA-binding domains"/>
    <property type="match status" value="1"/>
</dbReference>
<evidence type="ECO:0000313" key="3">
    <source>
        <dbReference type="EMBL" id="JAP98129.1"/>
    </source>
</evidence>
<dbReference type="SMART" id="SM00530">
    <property type="entry name" value="HTH_XRE"/>
    <property type="match status" value="1"/>
</dbReference>
<dbReference type="GO" id="GO:0003677">
    <property type="term" value="F:DNA binding"/>
    <property type="evidence" value="ECO:0007669"/>
    <property type="project" value="UniProtKB-KW"/>
</dbReference>
<feature type="non-terminal residue" evidence="5">
    <location>
        <position position="1"/>
    </location>
</feature>
<accession>A0A146LTA4</accession>
<proteinExistence type="predicted"/>
<keyword evidence="1" id="KW-0238">DNA-binding</keyword>
<evidence type="ECO:0000313" key="6">
    <source>
        <dbReference type="EMBL" id="JAQ18022.1"/>
    </source>
</evidence>
<dbReference type="PANTHER" id="PTHR10245">
    <property type="entry name" value="ENDOTHELIAL DIFFERENTIATION-RELATED FACTOR 1 MULTIPROTEIN BRIDGING FACTOR 1"/>
    <property type="match status" value="1"/>
</dbReference>
<dbReference type="EMBL" id="GDHC01016139">
    <property type="protein sequence ID" value="JAQ02490.1"/>
    <property type="molecule type" value="Transcribed_RNA"/>
</dbReference>
<dbReference type="InterPro" id="IPR010982">
    <property type="entry name" value="Lambda_DNA-bd_dom_sf"/>
</dbReference>
<dbReference type="InterPro" id="IPR001387">
    <property type="entry name" value="Cro/C1-type_HTH"/>
</dbReference>
<dbReference type="EMBL" id="GDHC01007655">
    <property type="protein sequence ID" value="JAQ10974.1"/>
    <property type="molecule type" value="Transcribed_RNA"/>
</dbReference>
<dbReference type="GO" id="GO:0006357">
    <property type="term" value="P:regulation of transcription by RNA polymerase II"/>
    <property type="evidence" value="ECO:0007669"/>
    <property type="project" value="UniProtKB-ARBA"/>
</dbReference>
<gene>
    <name evidence="5" type="primary">MBF1C_2</name>
    <name evidence="4" type="synonym">MBF1C_0</name>
    <name evidence="6" type="synonym">MBF1C_3</name>
    <name evidence="3" type="synonym">MBF1C_4</name>
    <name evidence="5" type="ORF">g.24599</name>
    <name evidence="4" type="ORF">g.24602</name>
    <name evidence="6" type="ORF">g.24603</name>
    <name evidence="3" type="ORF">g.24607</name>
</gene>
<dbReference type="AlphaFoldDB" id="A0A146LTA4"/>
<dbReference type="EMBL" id="GDHC01000607">
    <property type="protein sequence ID" value="JAQ18022.1"/>
    <property type="molecule type" value="Transcribed_RNA"/>
</dbReference>
<protein>
    <submittedName>
        <fullName evidence="5">Multiprotein-bridging factor 1c</fullName>
    </submittedName>
</protein>
<reference evidence="5" key="1">
    <citation type="journal article" date="2016" name="Gigascience">
        <title>De novo construction of an expanded transcriptome assembly for the western tarnished plant bug, Lygus hesperus.</title>
        <authorList>
            <person name="Tassone E.E."/>
            <person name="Geib S.M."/>
            <person name="Hall B."/>
            <person name="Fabrick J.A."/>
            <person name="Brent C.S."/>
            <person name="Hull J.J."/>
        </authorList>
    </citation>
    <scope>NUCLEOTIDE SEQUENCE</scope>
</reference>
<name>A0A146LTA4_LYGHE</name>